<evidence type="ECO:0000256" key="1">
    <source>
        <dbReference type="SAM" id="MobiDB-lite"/>
    </source>
</evidence>
<accession>A0A6P2BM40</accession>
<comment type="caution">
    <text evidence="3">The sequence shown here is derived from an EMBL/GenBank/DDBJ whole genome shotgun (WGS) entry which is preliminary data.</text>
</comment>
<reference evidence="3 4" key="1">
    <citation type="submission" date="2018-11" db="EMBL/GenBank/DDBJ databases">
        <title>Trebonia kvetii gen.nov., sp.nov., a novel acidophilic actinobacterium, and proposal of the new actinobacterial family Treboniaceae fam. nov.</title>
        <authorList>
            <person name="Rapoport D."/>
            <person name="Sagova-Mareckova M."/>
            <person name="Sedlacek I."/>
            <person name="Provaznik J."/>
            <person name="Kralova S."/>
            <person name="Pavlinic D."/>
            <person name="Benes V."/>
            <person name="Kopecky J."/>
        </authorList>
    </citation>
    <scope>NUCLEOTIDE SEQUENCE [LARGE SCALE GENOMIC DNA]</scope>
    <source>
        <strain evidence="3 4">15Tr583</strain>
    </source>
</reference>
<dbReference type="SUPFAM" id="SSF56024">
    <property type="entry name" value="Phospholipase D/nuclease"/>
    <property type="match status" value="1"/>
</dbReference>
<proteinExistence type="predicted"/>
<dbReference type="PANTHER" id="PTHR21248">
    <property type="entry name" value="CARDIOLIPIN SYNTHASE"/>
    <property type="match status" value="1"/>
</dbReference>
<gene>
    <name evidence="3" type="ORF">EAS64_38660</name>
</gene>
<dbReference type="InterPro" id="IPR025202">
    <property type="entry name" value="PLD-like_dom"/>
</dbReference>
<evidence type="ECO:0000259" key="2">
    <source>
        <dbReference type="PROSITE" id="PS50035"/>
    </source>
</evidence>
<dbReference type="InterPro" id="IPR047955">
    <property type="entry name" value="DrmC-like"/>
</dbReference>
<evidence type="ECO:0000313" key="4">
    <source>
        <dbReference type="Proteomes" id="UP000460272"/>
    </source>
</evidence>
<dbReference type="EMBL" id="RPFW01000010">
    <property type="protein sequence ID" value="TVZ00012.1"/>
    <property type="molecule type" value="Genomic_DNA"/>
</dbReference>
<dbReference type="PANTHER" id="PTHR21248:SF22">
    <property type="entry name" value="PHOSPHOLIPASE D"/>
    <property type="match status" value="1"/>
</dbReference>
<dbReference type="Proteomes" id="UP000460272">
    <property type="component" value="Unassembled WGS sequence"/>
</dbReference>
<protein>
    <recommendedName>
        <fullName evidence="2">PLD phosphodiesterase domain-containing protein</fullName>
    </recommendedName>
</protein>
<sequence length="316" mass="32952">MLLGPAVRGARPRVPVGGAAQRGVPRLPVRFGDELRGRQPVAGPGGARRPHRRRLHLPAPLNGPGGGSVTDPHDGLADWACRTAERLPAGDVRRLAEAAAAGAPGVRQLRATAGSAILRDACDQLLRRLGSAEPGYLAGLLTGTARAVERARRHQSVSVVWTGPESGVSLSRLTAAAVIELINAARSEILLVSYATHTEPSISTALSAAVTRGVAVTLLAERHEDNPSYTALGTPFPGLSALRLSWPARSRPPGAALHAKIIVVDDQVALVGSANLTSRAMESNLECGILIRGGSQPRAVRDHITGLYAAGLLLRC</sequence>
<dbReference type="NCBIfam" id="NF038319">
    <property type="entry name" value="DISARM_DrmC_I"/>
    <property type="match status" value="1"/>
</dbReference>
<dbReference type="GO" id="GO:0032049">
    <property type="term" value="P:cardiolipin biosynthetic process"/>
    <property type="evidence" value="ECO:0007669"/>
    <property type="project" value="UniProtKB-ARBA"/>
</dbReference>
<dbReference type="Pfam" id="PF13091">
    <property type="entry name" value="PLDc_2"/>
    <property type="match status" value="1"/>
</dbReference>
<evidence type="ECO:0000313" key="3">
    <source>
        <dbReference type="EMBL" id="TVZ00012.1"/>
    </source>
</evidence>
<organism evidence="3 4">
    <name type="scientific">Trebonia kvetii</name>
    <dbReference type="NCBI Taxonomy" id="2480626"/>
    <lineage>
        <taxon>Bacteria</taxon>
        <taxon>Bacillati</taxon>
        <taxon>Actinomycetota</taxon>
        <taxon>Actinomycetes</taxon>
        <taxon>Streptosporangiales</taxon>
        <taxon>Treboniaceae</taxon>
        <taxon>Trebonia</taxon>
    </lineage>
</organism>
<dbReference type="GO" id="GO:0030572">
    <property type="term" value="F:phosphatidyltransferase activity"/>
    <property type="evidence" value="ECO:0007669"/>
    <property type="project" value="UniProtKB-ARBA"/>
</dbReference>
<feature type="domain" description="PLD phosphodiesterase" evidence="2">
    <location>
        <begin position="253"/>
        <end position="280"/>
    </location>
</feature>
<dbReference type="CDD" id="cd09132">
    <property type="entry name" value="PLDc_unchar4"/>
    <property type="match status" value="1"/>
</dbReference>
<dbReference type="AlphaFoldDB" id="A0A6P2BM40"/>
<dbReference type="SMART" id="SM00155">
    <property type="entry name" value="PLDc"/>
    <property type="match status" value="1"/>
</dbReference>
<dbReference type="OrthoDB" id="3378609at2"/>
<feature type="region of interest" description="Disordered" evidence="1">
    <location>
        <begin position="1"/>
        <end position="74"/>
    </location>
</feature>
<dbReference type="PROSITE" id="PS50035">
    <property type="entry name" value="PLD"/>
    <property type="match status" value="1"/>
</dbReference>
<dbReference type="Gene3D" id="3.30.870.10">
    <property type="entry name" value="Endonuclease Chain A"/>
    <property type="match status" value="1"/>
</dbReference>
<keyword evidence="4" id="KW-1185">Reference proteome</keyword>
<dbReference type="InterPro" id="IPR001736">
    <property type="entry name" value="PLipase_D/transphosphatidylase"/>
</dbReference>
<name>A0A6P2BM40_9ACTN</name>